<comment type="caution">
    <text evidence="2">The sequence shown here is derived from an EMBL/GenBank/DDBJ whole genome shotgun (WGS) entry which is preliminary data.</text>
</comment>
<feature type="compositionally biased region" description="Polar residues" evidence="1">
    <location>
        <begin position="15"/>
        <end position="37"/>
    </location>
</feature>
<dbReference type="EMBL" id="JARJCW010000135">
    <property type="protein sequence ID" value="KAJ7191243.1"/>
    <property type="molecule type" value="Genomic_DNA"/>
</dbReference>
<sequence>MAAFLAWRDGGGTNGLSSYTDNDTGRANNGSNTLPNTQCGPWRHVATVAPPAHLLEGGSSTPATVARGHMGEAAMDRELQDKKGHLIKYLGAEAMPVDATPHSPRRPSLCQCLAGVTLIVFPFVSAGWHLILLVLPADVAFQFAVLVLKFPPLGLSNRSITQVPCASASGSAANMFTCARFAMYGRWFVSVSVSTLAASHALLACLSVCPLDRLPARWTTRLPTRPTARSTACPPPRPLAFPLARLPARSPAFSPVGLLARPLRSARQRPTRPHPLHLSFSVDSRASQTACVGRKVVGAGGVPFFVQPDPTRVHAVRPCSISSLTAQIVNAKIRSRPLSAWSCNGSSGGGLGERRLEQRQRLIRERRQVAGAAAATDMGAVAAGYGSGSSRLRERWLEWRWEQRQRRE</sequence>
<proteinExistence type="predicted"/>
<organism evidence="2 3">
    <name type="scientific">Mycena pura</name>
    <dbReference type="NCBI Taxonomy" id="153505"/>
    <lineage>
        <taxon>Eukaryota</taxon>
        <taxon>Fungi</taxon>
        <taxon>Dikarya</taxon>
        <taxon>Basidiomycota</taxon>
        <taxon>Agaricomycotina</taxon>
        <taxon>Agaricomycetes</taxon>
        <taxon>Agaricomycetidae</taxon>
        <taxon>Agaricales</taxon>
        <taxon>Marasmiineae</taxon>
        <taxon>Mycenaceae</taxon>
        <taxon>Mycena</taxon>
    </lineage>
</organism>
<reference evidence="2" key="1">
    <citation type="submission" date="2023-03" db="EMBL/GenBank/DDBJ databases">
        <title>Massive genome expansion in bonnet fungi (Mycena s.s.) driven by repeated elements and novel gene families across ecological guilds.</title>
        <authorList>
            <consortium name="Lawrence Berkeley National Laboratory"/>
            <person name="Harder C.B."/>
            <person name="Miyauchi S."/>
            <person name="Viragh M."/>
            <person name="Kuo A."/>
            <person name="Thoen E."/>
            <person name="Andreopoulos B."/>
            <person name="Lu D."/>
            <person name="Skrede I."/>
            <person name="Drula E."/>
            <person name="Henrissat B."/>
            <person name="Morin E."/>
            <person name="Kohler A."/>
            <person name="Barry K."/>
            <person name="LaButti K."/>
            <person name="Morin E."/>
            <person name="Salamov A."/>
            <person name="Lipzen A."/>
            <person name="Mereny Z."/>
            <person name="Hegedus B."/>
            <person name="Baldrian P."/>
            <person name="Stursova M."/>
            <person name="Weitz H."/>
            <person name="Taylor A."/>
            <person name="Grigoriev I.V."/>
            <person name="Nagy L.G."/>
            <person name="Martin F."/>
            <person name="Kauserud H."/>
        </authorList>
    </citation>
    <scope>NUCLEOTIDE SEQUENCE</scope>
    <source>
        <strain evidence="2">9144</strain>
    </source>
</reference>
<accession>A0AAD6Y0P2</accession>
<dbReference type="AlphaFoldDB" id="A0AAD6Y0P2"/>
<keyword evidence="3" id="KW-1185">Reference proteome</keyword>
<name>A0AAD6Y0P2_9AGAR</name>
<evidence type="ECO:0000256" key="1">
    <source>
        <dbReference type="SAM" id="MobiDB-lite"/>
    </source>
</evidence>
<feature type="region of interest" description="Disordered" evidence="1">
    <location>
        <begin position="14"/>
        <end position="37"/>
    </location>
</feature>
<evidence type="ECO:0000313" key="3">
    <source>
        <dbReference type="Proteomes" id="UP001219525"/>
    </source>
</evidence>
<evidence type="ECO:0000313" key="2">
    <source>
        <dbReference type="EMBL" id="KAJ7191243.1"/>
    </source>
</evidence>
<protein>
    <submittedName>
        <fullName evidence="2">Uncharacterized protein</fullName>
    </submittedName>
</protein>
<gene>
    <name evidence="2" type="ORF">GGX14DRAFT_600938</name>
</gene>
<dbReference type="Proteomes" id="UP001219525">
    <property type="component" value="Unassembled WGS sequence"/>
</dbReference>